<name>A0ABQ7LIY8_BRACM</name>
<comment type="caution">
    <text evidence="1">The sequence shown here is derived from an EMBL/GenBank/DDBJ whole genome shotgun (WGS) entry which is preliminary data.</text>
</comment>
<proteinExistence type="predicted"/>
<evidence type="ECO:0000313" key="1">
    <source>
        <dbReference type="EMBL" id="KAG5385206.1"/>
    </source>
</evidence>
<sequence>MKWIMARPDELYGKLKGLIHEVLDREKAMGLDVAFIKHGLTLDNHGRPVITLIDKEMDRMKLVRQEMEWEIQSDREMDWSNRHMRELSWKWKIENQSRKWNMMRTFIIRMSIRSSLVGPGTRWIEPKKELFEKGLYRPEKWKDKPAWTPKDEPKTYYGGEAPRKLQLHQAYLEELQNPQLKQDLRNMIDQSLTDVMEKPQQTSAPRPASRDYELCCYQKEPVEKKEETAEKQGVREQAFESEPTTLCEADNLDNHLKQEDRTSVICGHVPGQNQSEEGVLNGSPKAHELAVTTVVKGGDIIESFSCDLLTTPPEWINIRLVEYLRDVKGLQQVVFEPGGSFSNQLRSTKQKLVVVKKMPKLENEYGDHYTRPPDPMQHENQVIMSIGQGVLREIIDILLGIHKELVRPPDQSARFLLVFRDLMLSFYPGEHRTHAETAMVEACLWSKWREAFAAAAGYELNGKESFVCYILRQHGLTLDNHGRPVITLIDKEMDRMKLVRQEMEWEIQSDREMDWSNRHMRELSWKWKIENQSRKWNMMRTFIIRMSIRSSLVGPGTRWIEPKKELFEKGLYRPEKWKDKPAWFMIGPI</sequence>
<keyword evidence="2" id="KW-1185">Reference proteome</keyword>
<protein>
    <submittedName>
        <fullName evidence="1">Uncharacterized protein</fullName>
    </submittedName>
</protein>
<dbReference type="Proteomes" id="UP000823674">
    <property type="component" value="Chromosome A09"/>
</dbReference>
<reference evidence="1 2" key="1">
    <citation type="submission" date="2021-03" db="EMBL/GenBank/DDBJ databases">
        <authorList>
            <person name="King G.J."/>
            <person name="Bancroft I."/>
            <person name="Baten A."/>
            <person name="Bloomfield J."/>
            <person name="Borpatragohain P."/>
            <person name="He Z."/>
            <person name="Irish N."/>
            <person name="Irwin J."/>
            <person name="Liu K."/>
            <person name="Mauleon R.P."/>
            <person name="Moore J."/>
            <person name="Morris R."/>
            <person name="Ostergaard L."/>
            <person name="Wang B."/>
            <person name="Wells R."/>
        </authorList>
    </citation>
    <scope>NUCLEOTIDE SEQUENCE [LARGE SCALE GENOMIC DNA]</scope>
    <source>
        <strain evidence="1">R-o-18</strain>
        <tissue evidence="1">Leaf</tissue>
    </source>
</reference>
<gene>
    <name evidence="1" type="primary">A09g514140.1_BraROA</name>
    <name evidence="1" type="ORF">IGI04_036676</name>
</gene>
<evidence type="ECO:0000313" key="2">
    <source>
        <dbReference type="Proteomes" id="UP000823674"/>
    </source>
</evidence>
<dbReference type="EMBL" id="JADBGQ010000008">
    <property type="protein sequence ID" value="KAG5385206.1"/>
    <property type="molecule type" value="Genomic_DNA"/>
</dbReference>
<accession>A0ABQ7LIY8</accession>
<organism evidence="1 2">
    <name type="scientific">Brassica rapa subsp. trilocularis</name>
    <dbReference type="NCBI Taxonomy" id="1813537"/>
    <lineage>
        <taxon>Eukaryota</taxon>
        <taxon>Viridiplantae</taxon>
        <taxon>Streptophyta</taxon>
        <taxon>Embryophyta</taxon>
        <taxon>Tracheophyta</taxon>
        <taxon>Spermatophyta</taxon>
        <taxon>Magnoliopsida</taxon>
        <taxon>eudicotyledons</taxon>
        <taxon>Gunneridae</taxon>
        <taxon>Pentapetalae</taxon>
        <taxon>rosids</taxon>
        <taxon>malvids</taxon>
        <taxon>Brassicales</taxon>
        <taxon>Brassicaceae</taxon>
        <taxon>Brassiceae</taxon>
        <taxon>Brassica</taxon>
    </lineage>
</organism>